<dbReference type="EC" id="2.7.7.72" evidence="11"/>
<name>A0A926EIM3_9FIRM</name>
<dbReference type="Pfam" id="PF01743">
    <property type="entry name" value="PolyA_pol"/>
    <property type="match status" value="1"/>
</dbReference>
<dbReference type="GO" id="GO:0004810">
    <property type="term" value="F:CCA tRNA nucleotidyltransferase activity"/>
    <property type="evidence" value="ECO:0007669"/>
    <property type="project" value="UniProtKB-EC"/>
</dbReference>
<dbReference type="Gene3D" id="1.10.3090.10">
    <property type="entry name" value="cca-adding enzyme, domain 2"/>
    <property type="match status" value="1"/>
</dbReference>
<dbReference type="Gene3D" id="1.10.246.80">
    <property type="match status" value="1"/>
</dbReference>
<keyword evidence="6" id="KW-0547">Nucleotide-binding</keyword>
<gene>
    <name evidence="11" type="ORF">H8718_04890</name>
</gene>
<dbReference type="CDD" id="cd00077">
    <property type="entry name" value="HDc"/>
    <property type="match status" value="1"/>
</dbReference>
<accession>A0A926EIM3</accession>
<dbReference type="InterPro" id="IPR043519">
    <property type="entry name" value="NT_sf"/>
</dbReference>
<evidence type="ECO:0000256" key="7">
    <source>
        <dbReference type="ARBA" id="ARBA00022842"/>
    </source>
</evidence>
<evidence type="ECO:0000256" key="3">
    <source>
        <dbReference type="ARBA" id="ARBA00022694"/>
    </source>
</evidence>
<dbReference type="InterPro" id="IPR002646">
    <property type="entry name" value="PolA_pol_head_dom"/>
</dbReference>
<protein>
    <submittedName>
        <fullName evidence="11">CCA tRNA nucleotidyltransferase</fullName>
        <ecNumber evidence="11">2.7.7.72</ecNumber>
    </submittedName>
</protein>
<dbReference type="GO" id="GO:0046872">
    <property type="term" value="F:metal ion binding"/>
    <property type="evidence" value="ECO:0007669"/>
    <property type="project" value="UniProtKB-KW"/>
</dbReference>
<evidence type="ECO:0000256" key="4">
    <source>
        <dbReference type="ARBA" id="ARBA00022695"/>
    </source>
</evidence>
<reference evidence="11" key="1">
    <citation type="submission" date="2020-08" db="EMBL/GenBank/DDBJ databases">
        <title>Genome public.</title>
        <authorList>
            <person name="Liu C."/>
            <person name="Sun Q."/>
        </authorList>
    </citation>
    <scope>NUCLEOTIDE SEQUENCE</scope>
    <source>
        <strain evidence="11">NSJ-12</strain>
    </source>
</reference>
<dbReference type="PANTHER" id="PTHR46173">
    <property type="entry name" value="CCA TRNA NUCLEOTIDYLTRANSFERASE 1, MITOCHONDRIAL"/>
    <property type="match status" value="1"/>
</dbReference>
<evidence type="ECO:0000256" key="8">
    <source>
        <dbReference type="ARBA" id="ARBA00022884"/>
    </source>
</evidence>
<dbReference type="AlphaFoldDB" id="A0A926EIM3"/>
<evidence type="ECO:0000259" key="10">
    <source>
        <dbReference type="PROSITE" id="PS51831"/>
    </source>
</evidence>
<evidence type="ECO:0000256" key="5">
    <source>
        <dbReference type="ARBA" id="ARBA00022723"/>
    </source>
</evidence>
<dbReference type="Gene3D" id="3.30.460.10">
    <property type="entry name" value="Beta Polymerase, domain 2"/>
    <property type="match status" value="1"/>
</dbReference>
<keyword evidence="12" id="KW-1185">Reference proteome</keyword>
<dbReference type="InterPro" id="IPR003607">
    <property type="entry name" value="HD/PDEase_dom"/>
</dbReference>
<dbReference type="Proteomes" id="UP000655830">
    <property type="component" value="Unassembled WGS sequence"/>
</dbReference>
<evidence type="ECO:0000256" key="2">
    <source>
        <dbReference type="ARBA" id="ARBA00022679"/>
    </source>
</evidence>
<sequence length="444" mass="51275">MKEHTQIPKDALFIIDTLEKHGHEAYVVGGCVRDMIMGREPNDWDITTSAKPEEVKAAFKRTYDTGIQHGTVTVIVDKEHYEVTTYRIEGEYKDSRRPEHVSFVTDITLDLSRRDFTMNAIAYHPVRGFVDPYNGKKHIEQNLIKSVRDAKERFTEDALRILRAVRFSAQLGFKIDDNTIEGIKACKHLLKNISKERIRDEFLKICMSDRPEAIHTLYELGLLEYILPEFIPTYTTAQNHPHHLYDVAHHTIEAMRHTPKDEVLRLSMLLHDIGKAKVRSTDKKGIDHFYGHPEVSAEIAKKVLKDLRLDNQTIKEVTLLVSYHDYHLRQKITKVYIKEILKVTGEVLFDQLLLVNEADARAQSLDKLPMKLEQIAYVRKLKEEIVVNHECYNLKMLAINGGDLIKEGIAPGKAVGEALEKALKYVIKYPEKNIKEELVEYIKE</sequence>
<comment type="caution">
    <text evidence="11">The sequence shown here is derived from an EMBL/GenBank/DDBJ whole genome shotgun (WGS) entry which is preliminary data.</text>
</comment>
<dbReference type="InterPro" id="IPR006675">
    <property type="entry name" value="HDIG_dom"/>
</dbReference>
<comment type="cofactor">
    <cofactor evidence="1">
        <name>Mg(2+)</name>
        <dbReference type="ChEBI" id="CHEBI:18420"/>
    </cofactor>
</comment>
<dbReference type="RefSeq" id="WP_249331996.1">
    <property type="nucleotide sequence ID" value="NZ_JACRSY010000006.1"/>
</dbReference>
<dbReference type="SUPFAM" id="SSF81301">
    <property type="entry name" value="Nucleotidyltransferase"/>
    <property type="match status" value="1"/>
</dbReference>
<dbReference type="InterPro" id="IPR050264">
    <property type="entry name" value="Bact_CCA-adding_enz_type3_sf"/>
</dbReference>
<evidence type="ECO:0000313" key="12">
    <source>
        <dbReference type="Proteomes" id="UP000655830"/>
    </source>
</evidence>
<dbReference type="EMBL" id="JACRSY010000006">
    <property type="protein sequence ID" value="MBC8578867.1"/>
    <property type="molecule type" value="Genomic_DNA"/>
</dbReference>
<dbReference type="NCBIfam" id="NF009814">
    <property type="entry name" value="PRK13299.1"/>
    <property type="match status" value="1"/>
</dbReference>
<dbReference type="GO" id="GO:0000166">
    <property type="term" value="F:nucleotide binding"/>
    <property type="evidence" value="ECO:0007669"/>
    <property type="project" value="UniProtKB-KW"/>
</dbReference>
<dbReference type="PANTHER" id="PTHR46173:SF1">
    <property type="entry name" value="CCA TRNA NUCLEOTIDYLTRANSFERASE 1, MITOCHONDRIAL"/>
    <property type="match status" value="1"/>
</dbReference>
<keyword evidence="4 11" id="KW-0548">Nucleotidyltransferase</keyword>
<keyword evidence="2 9" id="KW-0808">Transferase</keyword>
<keyword evidence="3" id="KW-0819">tRNA processing</keyword>
<keyword evidence="5" id="KW-0479">Metal-binding</keyword>
<evidence type="ECO:0000313" key="11">
    <source>
        <dbReference type="EMBL" id="MBC8578867.1"/>
    </source>
</evidence>
<dbReference type="SUPFAM" id="SSF81891">
    <property type="entry name" value="Poly A polymerase C-terminal region-like"/>
    <property type="match status" value="1"/>
</dbReference>
<evidence type="ECO:0000256" key="1">
    <source>
        <dbReference type="ARBA" id="ARBA00001946"/>
    </source>
</evidence>
<dbReference type="InterPro" id="IPR006674">
    <property type="entry name" value="HD_domain"/>
</dbReference>
<dbReference type="PROSITE" id="PS51831">
    <property type="entry name" value="HD"/>
    <property type="match status" value="1"/>
</dbReference>
<evidence type="ECO:0000256" key="6">
    <source>
        <dbReference type="ARBA" id="ARBA00022741"/>
    </source>
</evidence>
<feature type="domain" description="HD" evidence="10">
    <location>
        <begin position="240"/>
        <end position="346"/>
    </location>
</feature>
<dbReference type="NCBIfam" id="TIGR00277">
    <property type="entry name" value="HDIG"/>
    <property type="match status" value="1"/>
</dbReference>
<dbReference type="GO" id="GO:0000049">
    <property type="term" value="F:tRNA binding"/>
    <property type="evidence" value="ECO:0007669"/>
    <property type="project" value="TreeGrafter"/>
</dbReference>
<comment type="similarity">
    <text evidence="9">Belongs to the tRNA nucleotidyltransferase/poly(A) polymerase family.</text>
</comment>
<proteinExistence type="inferred from homology"/>
<organism evidence="11 12">
    <name type="scientific">Zhenhengia yiwuensis</name>
    <dbReference type="NCBI Taxonomy" id="2763666"/>
    <lineage>
        <taxon>Bacteria</taxon>
        <taxon>Bacillati</taxon>
        <taxon>Bacillota</taxon>
        <taxon>Clostridia</taxon>
        <taxon>Lachnospirales</taxon>
        <taxon>Lachnospiraceae</taxon>
        <taxon>Zhenhengia</taxon>
    </lineage>
</organism>
<dbReference type="CDD" id="cd05398">
    <property type="entry name" value="NT_ClassII-CCAase"/>
    <property type="match status" value="1"/>
</dbReference>
<dbReference type="Pfam" id="PF13735">
    <property type="entry name" value="tRNA_NucTran2_2"/>
    <property type="match status" value="1"/>
</dbReference>
<evidence type="ECO:0000256" key="9">
    <source>
        <dbReference type="RuleBase" id="RU003953"/>
    </source>
</evidence>
<dbReference type="InterPro" id="IPR032828">
    <property type="entry name" value="PolyA_RNA-bd"/>
</dbReference>
<keyword evidence="7" id="KW-0460">Magnesium</keyword>
<dbReference type="Pfam" id="PF12627">
    <property type="entry name" value="PolyA_pol_RNAbd"/>
    <property type="match status" value="1"/>
</dbReference>
<dbReference type="GO" id="GO:0008033">
    <property type="term" value="P:tRNA processing"/>
    <property type="evidence" value="ECO:0007669"/>
    <property type="project" value="UniProtKB-KW"/>
</dbReference>
<keyword evidence="8 9" id="KW-0694">RNA-binding</keyword>
<dbReference type="InterPro" id="IPR032810">
    <property type="entry name" value="CCA-adding_enz_C"/>
</dbReference>